<dbReference type="Proteomes" id="UP000813385">
    <property type="component" value="Unassembled WGS sequence"/>
</dbReference>
<comment type="caution">
    <text evidence="2">The sequence shown here is derived from an EMBL/GenBank/DDBJ whole genome shotgun (WGS) entry which is preliminary data.</text>
</comment>
<dbReference type="EMBL" id="JAGPXD010000003">
    <property type="protein sequence ID" value="KAH7361805.1"/>
    <property type="molecule type" value="Genomic_DNA"/>
</dbReference>
<reference evidence="2" key="1">
    <citation type="journal article" date="2021" name="Nat. Commun.">
        <title>Genetic determinants of endophytism in the Arabidopsis root mycobiome.</title>
        <authorList>
            <person name="Mesny F."/>
            <person name="Miyauchi S."/>
            <person name="Thiergart T."/>
            <person name="Pickel B."/>
            <person name="Atanasova L."/>
            <person name="Karlsson M."/>
            <person name="Huettel B."/>
            <person name="Barry K.W."/>
            <person name="Haridas S."/>
            <person name="Chen C."/>
            <person name="Bauer D."/>
            <person name="Andreopoulos W."/>
            <person name="Pangilinan J."/>
            <person name="LaButti K."/>
            <person name="Riley R."/>
            <person name="Lipzen A."/>
            <person name="Clum A."/>
            <person name="Drula E."/>
            <person name="Henrissat B."/>
            <person name="Kohler A."/>
            <person name="Grigoriev I.V."/>
            <person name="Martin F.M."/>
            <person name="Hacquard S."/>
        </authorList>
    </citation>
    <scope>NUCLEOTIDE SEQUENCE</scope>
    <source>
        <strain evidence="2">MPI-CAGE-AT-0016</strain>
    </source>
</reference>
<name>A0A8K0TE11_9PEZI</name>
<feature type="region of interest" description="Disordered" evidence="1">
    <location>
        <begin position="102"/>
        <end position="163"/>
    </location>
</feature>
<protein>
    <submittedName>
        <fullName evidence="2">Uncharacterized protein</fullName>
    </submittedName>
</protein>
<organism evidence="2 3">
    <name type="scientific">Plectosphaerella cucumerina</name>
    <dbReference type="NCBI Taxonomy" id="40658"/>
    <lineage>
        <taxon>Eukaryota</taxon>
        <taxon>Fungi</taxon>
        <taxon>Dikarya</taxon>
        <taxon>Ascomycota</taxon>
        <taxon>Pezizomycotina</taxon>
        <taxon>Sordariomycetes</taxon>
        <taxon>Hypocreomycetidae</taxon>
        <taxon>Glomerellales</taxon>
        <taxon>Plectosphaerellaceae</taxon>
        <taxon>Plectosphaerella</taxon>
    </lineage>
</organism>
<proteinExistence type="predicted"/>
<keyword evidence="3" id="KW-1185">Reference proteome</keyword>
<sequence length="203" mass="22071">MGRRKWRGFLFFASAPARKVPRTSVIRLAQHAPSLLSPPLPPLFFPFPFFSVPPPFQHLSSPSRALCGPKCGACRALSTPAAVRDAAIGYFSAKRSSLIINSNDDPATEPPDGLLTMSFPGATRMRNSRQKNPQSKPTPFGRDSPLHATKNRQSRHCSGGGPLVMAERRHRMSRNGAVWGPGRAGACAVDKGPAQLHQRWRAG</sequence>
<evidence type="ECO:0000313" key="3">
    <source>
        <dbReference type="Proteomes" id="UP000813385"/>
    </source>
</evidence>
<accession>A0A8K0TE11</accession>
<evidence type="ECO:0000256" key="1">
    <source>
        <dbReference type="SAM" id="MobiDB-lite"/>
    </source>
</evidence>
<dbReference type="AlphaFoldDB" id="A0A8K0TE11"/>
<gene>
    <name evidence="2" type="ORF">B0T11DRAFT_78019</name>
</gene>
<evidence type="ECO:0000313" key="2">
    <source>
        <dbReference type="EMBL" id="KAH7361805.1"/>
    </source>
</evidence>